<dbReference type="Proteomes" id="UP001279734">
    <property type="component" value="Unassembled WGS sequence"/>
</dbReference>
<protein>
    <submittedName>
        <fullName evidence="1">Uncharacterized protein</fullName>
    </submittedName>
</protein>
<dbReference type="EMBL" id="BSYO01000038">
    <property type="protein sequence ID" value="GMH30455.1"/>
    <property type="molecule type" value="Genomic_DNA"/>
</dbReference>
<keyword evidence="2" id="KW-1185">Reference proteome</keyword>
<gene>
    <name evidence="1" type="ORF">Nepgr_032298</name>
</gene>
<evidence type="ECO:0000313" key="2">
    <source>
        <dbReference type="Proteomes" id="UP001279734"/>
    </source>
</evidence>
<accession>A0AAD3TIB6</accession>
<name>A0AAD3TIB6_NEPGR</name>
<dbReference type="AlphaFoldDB" id="A0AAD3TIB6"/>
<proteinExistence type="predicted"/>
<comment type="caution">
    <text evidence="1">The sequence shown here is derived from an EMBL/GenBank/DDBJ whole genome shotgun (WGS) entry which is preliminary data.</text>
</comment>
<sequence length="100" mass="11106">MKRLRDSVTHISITDDPHLVKYQRRQPRILEAINQQTPTNITGSSITTPDQKVKSKWYNNTASIPAGPSAGCNWQFHHSLVAHHLMTAGMLMTNAAATQA</sequence>
<organism evidence="1 2">
    <name type="scientific">Nepenthes gracilis</name>
    <name type="common">Slender pitcher plant</name>
    <dbReference type="NCBI Taxonomy" id="150966"/>
    <lineage>
        <taxon>Eukaryota</taxon>
        <taxon>Viridiplantae</taxon>
        <taxon>Streptophyta</taxon>
        <taxon>Embryophyta</taxon>
        <taxon>Tracheophyta</taxon>
        <taxon>Spermatophyta</taxon>
        <taxon>Magnoliopsida</taxon>
        <taxon>eudicotyledons</taxon>
        <taxon>Gunneridae</taxon>
        <taxon>Pentapetalae</taxon>
        <taxon>Caryophyllales</taxon>
        <taxon>Nepenthaceae</taxon>
        <taxon>Nepenthes</taxon>
    </lineage>
</organism>
<evidence type="ECO:0000313" key="1">
    <source>
        <dbReference type="EMBL" id="GMH30455.1"/>
    </source>
</evidence>
<reference evidence="1" key="1">
    <citation type="submission" date="2023-05" db="EMBL/GenBank/DDBJ databases">
        <title>Nepenthes gracilis genome sequencing.</title>
        <authorList>
            <person name="Fukushima K."/>
        </authorList>
    </citation>
    <scope>NUCLEOTIDE SEQUENCE</scope>
    <source>
        <strain evidence="1">SING2019-196</strain>
    </source>
</reference>